<dbReference type="EMBL" id="BLRX01000247">
    <property type="protein sequence ID" value="GFP25883.1"/>
    <property type="molecule type" value="Genomic_DNA"/>
</dbReference>
<sequence>MRKLFNKCRVSGPRIGLDAIYNELCNDDSKTLRNIFSHGQYFIGEQADLFSTRCLLDWSPKPKIVYSSHEIDQVLDSRRTFLNVFGQTYHEAIRSYQDGRDISTRFGLIRYDREHGRWVWAGQV</sequence>
<accession>A0A6V8P0W2</accession>
<comment type="caution">
    <text evidence="1">The sequence shown here is derived from an EMBL/GenBank/DDBJ whole genome shotgun (WGS) entry which is preliminary data.</text>
</comment>
<name>A0A6V8P0W2_9ACTN</name>
<dbReference type="AlphaFoldDB" id="A0A6V8P0W2"/>
<reference evidence="1 2" key="1">
    <citation type="journal article" date="2020" name="Front. Microbiol.">
        <title>Single-cell genomics of novel Actinobacteria with the Wood-Ljungdahl pathway discovered in a serpentinizing system.</title>
        <authorList>
            <person name="Merino N."/>
            <person name="Kawai M."/>
            <person name="Boyd E.S."/>
            <person name="Colman D.R."/>
            <person name="McGlynn S.E."/>
            <person name="Nealson K.H."/>
            <person name="Kurokawa K."/>
            <person name="Hongoh Y."/>
        </authorList>
    </citation>
    <scope>NUCLEOTIDE SEQUENCE [LARGE SCALE GENOMIC DNA]</scope>
    <source>
        <strain evidence="1 2">S25</strain>
    </source>
</reference>
<evidence type="ECO:0000313" key="1">
    <source>
        <dbReference type="EMBL" id="GFP25883.1"/>
    </source>
</evidence>
<evidence type="ECO:0000313" key="2">
    <source>
        <dbReference type="Proteomes" id="UP000543224"/>
    </source>
</evidence>
<proteinExistence type="predicted"/>
<protein>
    <submittedName>
        <fullName evidence="1">Uncharacterized protein</fullName>
    </submittedName>
</protein>
<dbReference type="Proteomes" id="UP000543224">
    <property type="component" value="Unassembled WGS sequence"/>
</dbReference>
<organism evidence="1 2">
    <name type="scientific">Candidatus Hakubella thermalkaliphila</name>
    <dbReference type="NCBI Taxonomy" id="2754717"/>
    <lineage>
        <taxon>Bacteria</taxon>
        <taxon>Bacillati</taxon>
        <taxon>Actinomycetota</taxon>
        <taxon>Actinomycetota incertae sedis</taxon>
        <taxon>Candidatus Hakubellales</taxon>
        <taxon>Candidatus Hakubellaceae</taxon>
        <taxon>Candidatus Hakubella</taxon>
    </lineage>
</organism>
<gene>
    <name evidence="1" type="ORF">HKBW3S25_01364</name>
</gene>